<dbReference type="CDD" id="cd01038">
    <property type="entry name" value="Endonuclease_DUF559"/>
    <property type="match status" value="1"/>
</dbReference>
<organism evidence="2 3">
    <name type="scientific">Candidatus Harrisonbacteria bacterium CG10_big_fil_rev_8_21_14_0_10_49_15</name>
    <dbReference type="NCBI Taxonomy" id="1974587"/>
    <lineage>
        <taxon>Bacteria</taxon>
        <taxon>Candidatus Harrisoniibacteriota</taxon>
    </lineage>
</organism>
<comment type="caution">
    <text evidence="2">The sequence shown here is derived from an EMBL/GenBank/DDBJ whole genome shotgun (WGS) entry which is preliminary data.</text>
</comment>
<gene>
    <name evidence="2" type="ORF">COU11_04825</name>
</gene>
<proteinExistence type="predicted"/>
<dbReference type="EMBL" id="PFBD01000032">
    <property type="protein sequence ID" value="PIR86611.1"/>
    <property type="molecule type" value="Genomic_DNA"/>
</dbReference>
<dbReference type="InterPro" id="IPR047216">
    <property type="entry name" value="Endonuclease_DUF559_bact"/>
</dbReference>
<dbReference type="Gene3D" id="3.40.960.10">
    <property type="entry name" value="VSR Endonuclease"/>
    <property type="match status" value="1"/>
</dbReference>
<accession>A0A2H0UJP2</accession>
<reference evidence="3" key="1">
    <citation type="submission" date="2017-09" db="EMBL/GenBank/DDBJ databases">
        <title>Depth-based differentiation of microbial function through sediment-hosted aquifers and enrichment of novel symbionts in the deep terrestrial subsurface.</title>
        <authorList>
            <person name="Probst A.J."/>
            <person name="Ladd B."/>
            <person name="Jarett J.K."/>
            <person name="Geller-Mcgrath D.E."/>
            <person name="Sieber C.M.K."/>
            <person name="Emerson J.B."/>
            <person name="Anantharaman K."/>
            <person name="Thomas B.C."/>
            <person name="Malmstrom R."/>
            <person name="Stieglmeier M."/>
            <person name="Klingl A."/>
            <person name="Woyke T."/>
            <person name="Ryan C.M."/>
            <person name="Banfield J.F."/>
        </authorList>
    </citation>
    <scope>NUCLEOTIDE SEQUENCE [LARGE SCALE GENOMIC DNA]</scope>
</reference>
<dbReference type="PANTHER" id="PTHR38590">
    <property type="entry name" value="BLL0828 PROTEIN"/>
    <property type="match status" value="1"/>
</dbReference>
<dbReference type="Proteomes" id="UP000229526">
    <property type="component" value="Unassembled WGS sequence"/>
</dbReference>
<dbReference type="SUPFAM" id="SSF52980">
    <property type="entry name" value="Restriction endonuclease-like"/>
    <property type="match status" value="1"/>
</dbReference>
<evidence type="ECO:0000313" key="3">
    <source>
        <dbReference type="Proteomes" id="UP000229526"/>
    </source>
</evidence>
<dbReference type="InterPro" id="IPR007569">
    <property type="entry name" value="DUF559"/>
</dbReference>
<evidence type="ECO:0000259" key="1">
    <source>
        <dbReference type="Pfam" id="PF04480"/>
    </source>
</evidence>
<evidence type="ECO:0000313" key="2">
    <source>
        <dbReference type="EMBL" id="PIR86611.1"/>
    </source>
</evidence>
<dbReference type="Pfam" id="PF04480">
    <property type="entry name" value="DUF559"/>
    <property type="match status" value="1"/>
</dbReference>
<feature type="domain" description="DUF559" evidence="1">
    <location>
        <begin position="11"/>
        <end position="117"/>
    </location>
</feature>
<dbReference type="AlphaFoldDB" id="A0A2H0UJP2"/>
<sequence length="120" mass="14330">MTEIFNKEEKTDLRKLLRNSIPDPEVIMWSQLQQKRMRGYKFRRQASIDRYVVDFYCPREKLVIEIDGDSHFTDEAEQYDAERTKIFEALGLRVLRFTNEDVRQRLTVVLDTILEELSAA</sequence>
<dbReference type="InterPro" id="IPR011335">
    <property type="entry name" value="Restrct_endonuc-II-like"/>
</dbReference>
<dbReference type="PANTHER" id="PTHR38590:SF1">
    <property type="entry name" value="BLL0828 PROTEIN"/>
    <property type="match status" value="1"/>
</dbReference>
<name>A0A2H0UJP2_9BACT</name>
<protein>
    <recommendedName>
        <fullName evidence="1">DUF559 domain-containing protein</fullName>
    </recommendedName>
</protein>